<reference evidence="1" key="1">
    <citation type="journal article" date="2020" name="Stud. Mycol.">
        <title>101 Dothideomycetes genomes: a test case for predicting lifestyles and emergence of pathogens.</title>
        <authorList>
            <person name="Haridas S."/>
            <person name="Albert R."/>
            <person name="Binder M."/>
            <person name="Bloem J."/>
            <person name="Labutti K."/>
            <person name="Salamov A."/>
            <person name="Andreopoulos B."/>
            <person name="Baker S."/>
            <person name="Barry K."/>
            <person name="Bills G."/>
            <person name="Bluhm B."/>
            <person name="Cannon C."/>
            <person name="Castanera R."/>
            <person name="Culley D."/>
            <person name="Daum C."/>
            <person name="Ezra D."/>
            <person name="Gonzalez J."/>
            <person name="Henrissat B."/>
            <person name="Kuo A."/>
            <person name="Liang C."/>
            <person name="Lipzen A."/>
            <person name="Lutzoni F."/>
            <person name="Magnuson J."/>
            <person name="Mondo S."/>
            <person name="Nolan M."/>
            <person name="Ohm R."/>
            <person name="Pangilinan J."/>
            <person name="Park H.-J."/>
            <person name="Ramirez L."/>
            <person name="Alfaro M."/>
            <person name="Sun H."/>
            <person name="Tritt A."/>
            <person name="Yoshinaga Y."/>
            <person name="Zwiers L.-H."/>
            <person name="Turgeon B."/>
            <person name="Goodwin S."/>
            <person name="Spatafora J."/>
            <person name="Crous P."/>
            <person name="Grigoriev I."/>
        </authorList>
    </citation>
    <scope>NUCLEOTIDE SEQUENCE</scope>
    <source>
        <strain evidence="1">CBS 525.71</strain>
    </source>
</reference>
<gene>
    <name evidence="1" type="ORF">BU25DRAFT_422538</name>
</gene>
<comment type="caution">
    <text evidence="1">The sequence shown here is derived from an EMBL/GenBank/DDBJ whole genome shotgun (WGS) entry which is preliminary data.</text>
</comment>
<name>A0ACB6RZP7_9PLEO</name>
<protein>
    <submittedName>
        <fullName evidence="1">Uncharacterized protein</fullName>
    </submittedName>
</protein>
<evidence type="ECO:0000313" key="1">
    <source>
        <dbReference type="EMBL" id="KAF2626362.1"/>
    </source>
</evidence>
<evidence type="ECO:0000313" key="2">
    <source>
        <dbReference type="Proteomes" id="UP000799754"/>
    </source>
</evidence>
<dbReference type="EMBL" id="MU006721">
    <property type="protein sequence ID" value="KAF2626362.1"/>
    <property type="molecule type" value="Genomic_DNA"/>
</dbReference>
<sequence>MWASPIASLSVKPVVSRYLLAVLRSTSANLEFTHTQGVFAPACFKLGKLPTSSLAPSNSATKPICQLGPSTGNQRAYLSSSCLQGVPMSVCRHDYWADEMAEVVVLGQGLIGLTETRAQKG</sequence>
<dbReference type="Proteomes" id="UP000799754">
    <property type="component" value="Unassembled WGS sequence"/>
</dbReference>
<keyword evidence="2" id="KW-1185">Reference proteome</keyword>
<proteinExistence type="predicted"/>
<accession>A0ACB6RZP7</accession>
<organism evidence="1 2">
    <name type="scientific">Macroventuria anomochaeta</name>
    <dbReference type="NCBI Taxonomy" id="301207"/>
    <lineage>
        <taxon>Eukaryota</taxon>
        <taxon>Fungi</taxon>
        <taxon>Dikarya</taxon>
        <taxon>Ascomycota</taxon>
        <taxon>Pezizomycotina</taxon>
        <taxon>Dothideomycetes</taxon>
        <taxon>Pleosporomycetidae</taxon>
        <taxon>Pleosporales</taxon>
        <taxon>Pleosporineae</taxon>
        <taxon>Didymellaceae</taxon>
        <taxon>Macroventuria</taxon>
    </lineage>
</organism>